<feature type="region of interest" description="Disordered" evidence="3">
    <location>
        <begin position="399"/>
        <end position="420"/>
    </location>
</feature>
<dbReference type="Gene3D" id="1.10.8.430">
    <property type="entry name" value="Helical domain of apoptotic protease-activating factors"/>
    <property type="match status" value="1"/>
</dbReference>
<dbReference type="SUPFAM" id="SSF52540">
    <property type="entry name" value="P-loop containing nucleoside triphosphate hydrolases"/>
    <property type="match status" value="1"/>
</dbReference>
<accession>A0A5B6ZRJ8</accession>
<dbReference type="Pfam" id="PF00931">
    <property type="entry name" value="NB-ARC"/>
    <property type="match status" value="1"/>
</dbReference>
<sequence>MDGEIEQYLLDKVMEAIKAAESAEQSLLVKLVPLRSQFLELKKLLEKKANPSPSPSPSPDVPKLNREKLYYLNNVLTEWLMLSKKQRSYSPEALRFAINLNSSLKKIKKDLKVGDSSSTGGSGSGSGSGGGPSLPPNPQSSAQKKLEIYRWSCRSVDAAKVHGLDDQVLSMERLLVGRERNDEFRGIGIVGMGGIGKTTLSQVIFNKQQVKNHFLPRIWVCLSKKPNQDGDNRKEIVKRMLICLGVEEEIINSADEKHGLPGLVFSLHLQLKGKRYLIVLDDAWDTDDFCKNLDNCLPHDGKWGEKLAYGLPKGNGGTVIVTSRSEEIAKNMVHEENLRRLQPLPDRESCWLIFKDSVEKDGIEFPSDLEILKEEIVKKCAGLPLAAKMMGQIKHEQLQNKPVAGEIQQDANHQEQQEST</sequence>
<protein>
    <recommendedName>
        <fullName evidence="4">NB-ARC domain-containing protein</fullName>
    </recommendedName>
</protein>
<dbReference type="InterPro" id="IPR027417">
    <property type="entry name" value="P-loop_NTPase"/>
</dbReference>
<gene>
    <name evidence="5" type="ORF">Din_016628</name>
</gene>
<dbReference type="InterPro" id="IPR042197">
    <property type="entry name" value="Apaf_helical"/>
</dbReference>
<feature type="compositionally biased region" description="Gly residues" evidence="3">
    <location>
        <begin position="120"/>
        <end position="132"/>
    </location>
</feature>
<evidence type="ECO:0000313" key="5">
    <source>
        <dbReference type="EMBL" id="MPA47187.1"/>
    </source>
</evidence>
<dbReference type="PANTHER" id="PTHR36766">
    <property type="entry name" value="PLANT BROAD-SPECTRUM MILDEW RESISTANCE PROTEIN RPW8"/>
    <property type="match status" value="1"/>
</dbReference>
<name>A0A5B6ZRJ8_DAVIN</name>
<dbReference type="GO" id="GO:0043531">
    <property type="term" value="F:ADP binding"/>
    <property type="evidence" value="ECO:0007669"/>
    <property type="project" value="InterPro"/>
</dbReference>
<feature type="domain" description="NB-ARC" evidence="4">
    <location>
        <begin position="180"/>
        <end position="359"/>
    </location>
</feature>
<keyword evidence="2" id="KW-0611">Plant defense</keyword>
<evidence type="ECO:0000259" key="4">
    <source>
        <dbReference type="Pfam" id="PF00931"/>
    </source>
</evidence>
<organism evidence="5">
    <name type="scientific">Davidia involucrata</name>
    <name type="common">Dove tree</name>
    <dbReference type="NCBI Taxonomy" id="16924"/>
    <lineage>
        <taxon>Eukaryota</taxon>
        <taxon>Viridiplantae</taxon>
        <taxon>Streptophyta</taxon>
        <taxon>Embryophyta</taxon>
        <taxon>Tracheophyta</taxon>
        <taxon>Spermatophyta</taxon>
        <taxon>Magnoliopsida</taxon>
        <taxon>eudicotyledons</taxon>
        <taxon>Gunneridae</taxon>
        <taxon>Pentapetalae</taxon>
        <taxon>asterids</taxon>
        <taxon>Cornales</taxon>
        <taxon>Nyssaceae</taxon>
        <taxon>Davidia</taxon>
    </lineage>
</organism>
<feature type="region of interest" description="Disordered" evidence="3">
    <location>
        <begin position="111"/>
        <end position="141"/>
    </location>
</feature>
<dbReference type="InterPro" id="IPR002182">
    <property type="entry name" value="NB-ARC"/>
</dbReference>
<dbReference type="Gene3D" id="3.40.50.300">
    <property type="entry name" value="P-loop containing nucleotide triphosphate hydrolases"/>
    <property type="match status" value="1"/>
</dbReference>
<dbReference type="GO" id="GO:0006952">
    <property type="term" value="P:defense response"/>
    <property type="evidence" value="ECO:0007669"/>
    <property type="project" value="UniProtKB-KW"/>
</dbReference>
<dbReference type="PRINTS" id="PR00364">
    <property type="entry name" value="DISEASERSIST"/>
</dbReference>
<dbReference type="EMBL" id="GHES01016628">
    <property type="protein sequence ID" value="MPA47187.1"/>
    <property type="molecule type" value="Transcribed_RNA"/>
</dbReference>
<keyword evidence="1" id="KW-0433">Leucine-rich repeat</keyword>
<dbReference type="PANTHER" id="PTHR36766:SF41">
    <property type="entry name" value="AAA+ ATPASE DOMAIN-CONTAINING PROTEIN"/>
    <property type="match status" value="1"/>
</dbReference>
<proteinExistence type="predicted"/>
<evidence type="ECO:0000256" key="3">
    <source>
        <dbReference type="SAM" id="MobiDB-lite"/>
    </source>
</evidence>
<reference evidence="5" key="1">
    <citation type="submission" date="2019-08" db="EMBL/GenBank/DDBJ databases">
        <title>Reference gene set and small RNA set construction with multiple tissues from Davidia involucrata Baill.</title>
        <authorList>
            <person name="Yang H."/>
            <person name="Zhou C."/>
            <person name="Li G."/>
            <person name="Wang J."/>
            <person name="Gao P."/>
            <person name="Wang M."/>
            <person name="Wang R."/>
            <person name="Zhao Y."/>
        </authorList>
    </citation>
    <scope>NUCLEOTIDE SEQUENCE</scope>
    <source>
        <tissue evidence="5">Mixed with DoveR01_LX</tissue>
    </source>
</reference>
<dbReference type="AlphaFoldDB" id="A0A5B6ZRJ8"/>
<evidence type="ECO:0000256" key="1">
    <source>
        <dbReference type="ARBA" id="ARBA00022614"/>
    </source>
</evidence>
<evidence type="ECO:0000256" key="2">
    <source>
        <dbReference type="ARBA" id="ARBA00022821"/>
    </source>
</evidence>